<proteinExistence type="predicted"/>
<reference evidence="1 2" key="1">
    <citation type="submission" date="2016-11" db="EMBL/GenBank/DDBJ databases">
        <authorList>
            <person name="Jaros S."/>
            <person name="Januszkiewicz K."/>
            <person name="Wedrychowicz H."/>
        </authorList>
    </citation>
    <scope>NUCLEOTIDE SEQUENCE [LARGE SCALE GENOMIC DNA]</scope>
    <source>
        <strain evidence="1 2">DSM 21986</strain>
    </source>
</reference>
<gene>
    <name evidence="1" type="ORF">SAMN05443144_104199</name>
</gene>
<organism evidence="1 2">
    <name type="scientific">Fodinibius roseus</name>
    <dbReference type="NCBI Taxonomy" id="1194090"/>
    <lineage>
        <taxon>Bacteria</taxon>
        <taxon>Pseudomonadati</taxon>
        <taxon>Balneolota</taxon>
        <taxon>Balneolia</taxon>
        <taxon>Balneolales</taxon>
        <taxon>Balneolaceae</taxon>
        <taxon>Fodinibius</taxon>
    </lineage>
</organism>
<sequence>MVFTYPQIQAERSARTAGGKIVLHSSYRACNILPKALLTGSGGDLGFREVIYPIDFSYNHRNFYS</sequence>
<accession>A0A1M4XRK2</accession>
<protein>
    <submittedName>
        <fullName evidence="1">Uncharacterized protein</fullName>
    </submittedName>
</protein>
<dbReference type="Proteomes" id="UP000184041">
    <property type="component" value="Unassembled WGS sequence"/>
</dbReference>
<name>A0A1M4XRK2_9BACT</name>
<dbReference type="EMBL" id="FQUS01000004">
    <property type="protein sequence ID" value="SHE96207.1"/>
    <property type="molecule type" value="Genomic_DNA"/>
</dbReference>
<keyword evidence="2" id="KW-1185">Reference proteome</keyword>
<evidence type="ECO:0000313" key="2">
    <source>
        <dbReference type="Proteomes" id="UP000184041"/>
    </source>
</evidence>
<evidence type="ECO:0000313" key="1">
    <source>
        <dbReference type="EMBL" id="SHE96207.1"/>
    </source>
</evidence>
<dbReference type="AlphaFoldDB" id="A0A1M4XRK2"/>